<sequence>PQPIATESEEEITKEFEYSFEVGCSDATIKKMVHSDFALAKTEKENAVTRWEQTNTEQGTRYTALCVFDEPKRL</sequence>
<organism evidence="1 2">
    <name type="scientific">Vibrio parahaemolyticus</name>
    <dbReference type="NCBI Taxonomy" id="670"/>
    <lineage>
        <taxon>Bacteria</taxon>
        <taxon>Pseudomonadati</taxon>
        <taxon>Pseudomonadota</taxon>
        <taxon>Gammaproteobacteria</taxon>
        <taxon>Vibrionales</taxon>
        <taxon>Vibrionaceae</taxon>
        <taxon>Vibrio</taxon>
    </lineage>
</organism>
<reference evidence="1 2" key="1">
    <citation type="journal article" date="2017" name="Appl. Environ. Microbiol.">
        <title>Parallel evolution of two clades of a major Atlantic endemic Vibrio parahaemolyticus pathogen lineage by independent acquisition of related pathogenicity islands.</title>
        <authorList>
            <person name="Xu F."/>
            <person name="Gonzalez-Escalona N."/>
            <person name="Drees K.P."/>
            <person name="Sebra R.P."/>
            <person name="Cooper V.S."/>
            <person name="Jones S.H."/>
            <person name="Whistler C.A."/>
        </authorList>
    </citation>
    <scope>NUCLEOTIDE SEQUENCE [LARGE SCALE GENOMIC DNA]</scope>
    <source>
        <strain evidence="1 2">MAVP-3</strain>
    </source>
</reference>
<dbReference type="Proteomes" id="UP000214596">
    <property type="component" value="Unassembled WGS sequence"/>
</dbReference>
<feature type="non-terminal residue" evidence="1">
    <location>
        <position position="1"/>
    </location>
</feature>
<dbReference type="EMBL" id="NIXT01005556">
    <property type="protein sequence ID" value="OXE04739.1"/>
    <property type="molecule type" value="Genomic_DNA"/>
</dbReference>
<feature type="non-terminal residue" evidence="1">
    <location>
        <position position="74"/>
    </location>
</feature>
<evidence type="ECO:0000313" key="2">
    <source>
        <dbReference type="Proteomes" id="UP000214596"/>
    </source>
</evidence>
<gene>
    <name evidence="1" type="ORF">CA163_39395</name>
</gene>
<protein>
    <submittedName>
        <fullName evidence="1">Uncharacterized protein</fullName>
    </submittedName>
</protein>
<evidence type="ECO:0000313" key="1">
    <source>
        <dbReference type="EMBL" id="OXE04739.1"/>
    </source>
</evidence>
<name>A0A227HFN5_VIBPH</name>
<proteinExistence type="predicted"/>
<dbReference type="AlphaFoldDB" id="A0A227HFN5"/>
<accession>A0A227HFN5</accession>
<comment type="caution">
    <text evidence="1">The sequence shown here is derived from an EMBL/GenBank/DDBJ whole genome shotgun (WGS) entry which is preliminary data.</text>
</comment>